<dbReference type="GO" id="GO:0006227">
    <property type="term" value="P:dUDP biosynthetic process"/>
    <property type="evidence" value="ECO:0007669"/>
    <property type="project" value="TreeGrafter"/>
</dbReference>
<dbReference type="RefSeq" id="WP_066072481.1">
    <property type="nucleotide sequence ID" value="NZ_FRBG01000015.1"/>
</dbReference>
<dbReference type="GO" id="GO:0005829">
    <property type="term" value="C:cytosol"/>
    <property type="evidence" value="ECO:0007669"/>
    <property type="project" value="TreeGrafter"/>
</dbReference>
<evidence type="ECO:0000256" key="5">
    <source>
        <dbReference type="ARBA" id="ARBA00022727"/>
    </source>
</evidence>
<accession>A0A150FST3</accession>
<feature type="coiled-coil region" evidence="12">
    <location>
        <begin position="138"/>
        <end position="165"/>
    </location>
</feature>
<dbReference type="Proteomes" id="UP000092605">
    <property type="component" value="Unassembled WGS sequence"/>
</dbReference>
<evidence type="ECO:0000256" key="6">
    <source>
        <dbReference type="ARBA" id="ARBA00022741"/>
    </source>
</evidence>
<feature type="domain" description="Thymidylate kinase-like" evidence="13">
    <location>
        <begin position="8"/>
        <end position="197"/>
    </location>
</feature>
<reference evidence="15 17" key="2">
    <citation type="submission" date="2016-11" db="EMBL/GenBank/DDBJ databases">
        <authorList>
            <person name="Varghese N."/>
            <person name="Submissions S."/>
        </authorList>
    </citation>
    <scope>NUCLEOTIDE SEQUENCE [LARGE SCALE GENOMIC DNA]</scope>
    <source>
        <strain evidence="15 17">DSM 7308</strain>
    </source>
</reference>
<keyword evidence="12" id="KW-0175">Coiled coil</keyword>
<dbReference type="PATRIC" id="fig|1121328.3.peg.1724"/>
<dbReference type="CDD" id="cd01672">
    <property type="entry name" value="TMPK"/>
    <property type="match status" value="1"/>
</dbReference>
<dbReference type="Gene3D" id="3.40.50.300">
    <property type="entry name" value="P-loop containing nucleotide triphosphate hydrolases"/>
    <property type="match status" value="1"/>
</dbReference>
<dbReference type="GO" id="GO:0005524">
    <property type="term" value="F:ATP binding"/>
    <property type="evidence" value="ECO:0007669"/>
    <property type="project" value="UniProtKB-UniRule"/>
</dbReference>
<evidence type="ECO:0000256" key="8">
    <source>
        <dbReference type="ARBA" id="ARBA00022840"/>
    </source>
</evidence>
<evidence type="ECO:0000313" key="14">
    <source>
        <dbReference type="EMBL" id="KXZ40638.1"/>
    </source>
</evidence>
<reference evidence="14 16" key="1">
    <citation type="submission" date="2016-02" db="EMBL/GenBank/DDBJ databases">
        <title>Draft genome sequence for Clostridium paradoxum JW-YL-7.</title>
        <authorList>
            <person name="Utturkar S.M."/>
            <person name="Lancaster A."/>
            <person name="Poole F.L."/>
            <person name="Adams M.W."/>
            <person name="Brown S.D."/>
        </authorList>
    </citation>
    <scope>NUCLEOTIDE SEQUENCE [LARGE SCALE GENOMIC DNA]</scope>
    <source>
        <strain evidence="14 16">JW-YL-7</strain>
    </source>
</reference>
<dbReference type="GO" id="GO:0006235">
    <property type="term" value="P:dTTP biosynthetic process"/>
    <property type="evidence" value="ECO:0007669"/>
    <property type="project" value="UniProtKB-UniRule"/>
</dbReference>
<keyword evidence="4 11" id="KW-0808">Transferase</keyword>
<keyword evidence="6 11" id="KW-0547">Nucleotide-binding</keyword>
<dbReference type="PANTHER" id="PTHR10344:SF4">
    <property type="entry name" value="UMP-CMP KINASE 2, MITOCHONDRIAL"/>
    <property type="match status" value="1"/>
</dbReference>
<comment type="catalytic activity">
    <reaction evidence="9 11">
        <text>dTMP + ATP = dTDP + ADP</text>
        <dbReference type="Rhea" id="RHEA:13517"/>
        <dbReference type="ChEBI" id="CHEBI:30616"/>
        <dbReference type="ChEBI" id="CHEBI:58369"/>
        <dbReference type="ChEBI" id="CHEBI:63528"/>
        <dbReference type="ChEBI" id="CHEBI:456216"/>
        <dbReference type="EC" id="2.7.4.9"/>
    </reaction>
</comment>
<organism evidence="14 16">
    <name type="scientific">Alkalithermobacter thermoalcaliphilus JW-YL-7 = DSM 7308</name>
    <dbReference type="NCBI Taxonomy" id="1121328"/>
    <lineage>
        <taxon>Bacteria</taxon>
        <taxon>Bacillati</taxon>
        <taxon>Bacillota</taxon>
        <taxon>Clostridia</taxon>
        <taxon>Peptostreptococcales</taxon>
        <taxon>Tepidibacteraceae</taxon>
        <taxon>Alkalithermobacter</taxon>
    </lineage>
</organism>
<keyword evidence="7 11" id="KW-0418">Kinase</keyword>
<evidence type="ECO:0000256" key="9">
    <source>
        <dbReference type="ARBA" id="ARBA00048743"/>
    </source>
</evidence>
<protein>
    <recommendedName>
        <fullName evidence="3 11">Thymidylate kinase</fullName>
        <ecNumber evidence="2 11">2.7.4.9</ecNumber>
    </recommendedName>
    <alternativeName>
        <fullName evidence="11">dTMP kinase</fullName>
    </alternativeName>
</protein>
<name>A0A150FST3_CLOPD</name>
<dbReference type="PANTHER" id="PTHR10344">
    <property type="entry name" value="THYMIDYLATE KINASE"/>
    <property type="match status" value="1"/>
</dbReference>
<keyword evidence="17" id="KW-1185">Reference proteome</keyword>
<evidence type="ECO:0000256" key="3">
    <source>
        <dbReference type="ARBA" id="ARBA00017144"/>
    </source>
</evidence>
<evidence type="ECO:0000256" key="12">
    <source>
        <dbReference type="SAM" id="Coils"/>
    </source>
</evidence>
<evidence type="ECO:0000256" key="2">
    <source>
        <dbReference type="ARBA" id="ARBA00012980"/>
    </source>
</evidence>
<dbReference type="HAMAP" id="MF_00165">
    <property type="entry name" value="Thymidylate_kinase"/>
    <property type="match status" value="1"/>
</dbReference>
<dbReference type="GO" id="GO:0004798">
    <property type="term" value="F:dTMP kinase activity"/>
    <property type="evidence" value="ECO:0007669"/>
    <property type="project" value="UniProtKB-UniRule"/>
</dbReference>
<dbReference type="InterPro" id="IPR018094">
    <property type="entry name" value="Thymidylate_kinase"/>
</dbReference>
<gene>
    <name evidence="11" type="primary">tmk</name>
    <name evidence="14" type="ORF">JWYL7_1713</name>
    <name evidence="15" type="ORF">SAMN05661008_01659</name>
</gene>
<dbReference type="EMBL" id="FRBG01000015">
    <property type="protein sequence ID" value="SHL20092.1"/>
    <property type="molecule type" value="Genomic_DNA"/>
</dbReference>
<dbReference type="SUPFAM" id="SSF52540">
    <property type="entry name" value="P-loop containing nucleoside triphosphate hydrolases"/>
    <property type="match status" value="1"/>
</dbReference>
<dbReference type="AlphaFoldDB" id="A0A150FST3"/>
<dbReference type="FunFam" id="3.40.50.300:FF:000225">
    <property type="entry name" value="Thymidylate kinase"/>
    <property type="match status" value="1"/>
</dbReference>
<comment type="function">
    <text evidence="10 11">Phosphorylation of dTMP to form dTDP in both de novo and salvage pathways of dTTP synthesis.</text>
</comment>
<proteinExistence type="inferred from homology"/>
<evidence type="ECO:0000256" key="11">
    <source>
        <dbReference type="HAMAP-Rule" id="MF_00165"/>
    </source>
</evidence>
<dbReference type="OrthoDB" id="9774907at2"/>
<dbReference type="InterPro" id="IPR027417">
    <property type="entry name" value="P-loop_NTPase"/>
</dbReference>
<evidence type="ECO:0000256" key="1">
    <source>
        <dbReference type="ARBA" id="ARBA00009776"/>
    </source>
</evidence>
<dbReference type="NCBIfam" id="TIGR00041">
    <property type="entry name" value="DTMP_kinase"/>
    <property type="match status" value="1"/>
</dbReference>
<dbReference type="GO" id="GO:0006233">
    <property type="term" value="P:dTDP biosynthetic process"/>
    <property type="evidence" value="ECO:0007669"/>
    <property type="project" value="InterPro"/>
</dbReference>
<evidence type="ECO:0000256" key="7">
    <source>
        <dbReference type="ARBA" id="ARBA00022777"/>
    </source>
</evidence>
<evidence type="ECO:0000259" key="13">
    <source>
        <dbReference type="Pfam" id="PF02223"/>
    </source>
</evidence>
<dbReference type="Proteomes" id="UP000323392">
    <property type="component" value="Unassembled WGS sequence"/>
</dbReference>
<comment type="similarity">
    <text evidence="1 11">Belongs to the thymidylate kinase family.</text>
</comment>
<dbReference type="InterPro" id="IPR039430">
    <property type="entry name" value="Thymidylate_kin-like_dom"/>
</dbReference>
<evidence type="ECO:0000256" key="10">
    <source>
        <dbReference type="ARBA" id="ARBA00057735"/>
    </source>
</evidence>
<keyword evidence="5 11" id="KW-0545">Nucleotide biosynthesis</keyword>
<comment type="caution">
    <text evidence="14">The sequence shown here is derived from an EMBL/GenBank/DDBJ whole genome shotgun (WGS) entry which is preliminary data.</text>
</comment>
<feature type="binding site" evidence="11">
    <location>
        <begin position="10"/>
        <end position="17"/>
    </location>
    <ligand>
        <name>ATP</name>
        <dbReference type="ChEBI" id="CHEBI:30616"/>
    </ligand>
</feature>
<keyword evidence="8 11" id="KW-0067">ATP-binding</keyword>
<evidence type="ECO:0000313" key="15">
    <source>
        <dbReference type="EMBL" id="SHL20092.1"/>
    </source>
</evidence>
<dbReference type="EMBL" id="LSFY01000001">
    <property type="protein sequence ID" value="KXZ40638.1"/>
    <property type="molecule type" value="Genomic_DNA"/>
</dbReference>
<evidence type="ECO:0000313" key="16">
    <source>
        <dbReference type="Proteomes" id="UP000092605"/>
    </source>
</evidence>
<dbReference type="EC" id="2.7.4.9" evidence="2 11"/>
<dbReference type="Pfam" id="PF02223">
    <property type="entry name" value="Thymidylate_kin"/>
    <property type="match status" value="1"/>
</dbReference>
<evidence type="ECO:0000313" key="17">
    <source>
        <dbReference type="Proteomes" id="UP000323392"/>
    </source>
</evidence>
<evidence type="ECO:0000256" key="4">
    <source>
        <dbReference type="ARBA" id="ARBA00022679"/>
    </source>
</evidence>
<sequence length="207" mass="24030">MNGFFITFEGPDACGKSTQINLLKNYFQDKGYDVVVTREPGGTLISEKIRALILDKENKNMSYKTEALLYAASRAQHIDELIKPSLLQGKIVICDRFIDSSLIYQGIGRNLGIDKIYNLNLFAIEDTLPDITIIFQIEEEEIQRRKNRRKNLDRLECEKDEFHKKVYEGYKILKDIYPERIKNVDANGTVKQVHERIIKLIQNAMEK</sequence>
<dbReference type="STRING" id="1121328.JWYL7_1713"/>